<evidence type="ECO:0000256" key="3">
    <source>
        <dbReference type="ARBA" id="ARBA00023002"/>
    </source>
</evidence>
<evidence type="ECO:0000313" key="6">
    <source>
        <dbReference type="Proteomes" id="UP000832011"/>
    </source>
</evidence>
<accession>A0ABY4DZC3</accession>
<evidence type="ECO:0000256" key="1">
    <source>
        <dbReference type="ARBA" id="ARBA00006926"/>
    </source>
</evidence>
<keyword evidence="3 4" id="KW-0560">Oxidoreductase</keyword>
<gene>
    <name evidence="5" type="ORF">LVJ82_13425</name>
</gene>
<keyword evidence="2 4" id="KW-0575">Peroxidase</keyword>
<keyword evidence="6" id="KW-1185">Reference proteome</keyword>
<dbReference type="PIRSF" id="PIRSF000303">
    <property type="entry name" value="Glutathion_perox"/>
    <property type="match status" value="1"/>
</dbReference>
<dbReference type="PROSITE" id="PS51355">
    <property type="entry name" value="GLUTATHIONE_PEROXID_3"/>
    <property type="match status" value="1"/>
</dbReference>
<evidence type="ECO:0000256" key="4">
    <source>
        <dbReference type="RuleBase" id="RU000499"/>
    </source>
</evidence>
<dbReference type="SUPFAM" id="SSF52833">
    <property type="entry name" value="Thioredoxin-like"/>
    <property type="match status" value="1"/>
</dbReference>
<dbReference type="InterPro" id="IPR036249">
    <property type="entry name" value="Thioredoxin-like_sf"/>
</dbReference>
<dbReference type="Gene3D" id="3.40.30.10">
    <property type="entry name" value="Glutaredoxin"/>
    <property type="match status" value="1"/>
</dbReference>
<dbReference type="PANTHER" id="PTHR11592:SF78">
    <property type="entry name" value="GLUTATHIONE PEROXIDASE"/>
    <property type="match status" value="1"/>
</dbReference>
<dbReference type="GO" id="GO:0004601">
    <property type="term" value="F:peroxidase activity"/>
    <property type="evidence" value="ECO:0007669"/>
    <property type="project" value="UniProtKB-KW"/>
</dbReference>
<dbReference type="InterPro" id="IPR000889">
    <property type="entry name" value="Glutathione_peroxidase"/>
</dbReference>
<dbReference type="CDD" id="cd00340">
    <property type="entry name" value="GSH_Peroxidase"/>
    <property type="match status" value="1"/>
</dbReference>
<dbReference type="PRINTS" id="PR01011">
    <property type="entry name" value="GLUTPROXDASE"/>
</dbReference>
<dbReference type="Pfam" id="PF00255">
    <property type="entry name" value="GSHPx"/>
    <property type="match status" value="1"/>
</dbReference>
<evidence type="ECO:0000313" key="5">
    <source>
        <dbReference type="EMBL" id="UOO88461.1"/>
    </source>
</evidence>
<reference evidence="5 6" key="1">
    <citation type="journal article" date="2022" name="Res Sq">
        <title>Evolution of multicellular longitudinally dividing oral cavity symbionts (Neisseriaceae).</title>
        <authorList>
            <person name="Nyongesa S."/>
            <person name="Weber P."/>
            <person name="Bernet E."/>
            <person name="Pullido F."/>
            <person name="Nieckarz M."/>
            <person name="Delaby M."/>
            <person name="Nieves C."/>
            <person name="Viehboeck T."/>
            <person name="Krause N."/>
            <person name="Rivera-Millot A."/>
            <person name="Nakamura A."/>
            <person name="Vischer N."/>
            <person name="VanNieuwenhze M."/>
            <person name="Brun Y."/>
            <person name="Cava F."/>
            <person name="Bulgheresi S."/>
            <person name="Veyrier F."/>
        </authorList>
    </citation>
    <scope>NUCLEOTIDE SEQUENCE [LARGE SCALE GENOMIC DNA]</scope>
    <source>
        <strain evidence="5 6">SN4</strain>
    </source>
</reference>
<organism evidence="5 6">
    <name type="scientific">Vitreoscilla massiliensis</name>
    <dbReference type="NCBI Taxonomy" id="1689272"/>
    <lineage>
        <taxon>Bacteria</taxon>
        <taxon>Pseudomonadati</taxon>
        <taxon>Pseudomonadota</taxon>
        <taxon>Betaproteobacteria</taxon>
        <taxon>Neisseriales</taxon>
        <taxon>Neisseriaceae</taxon>
        <taxon>Vitreoscilla</taxon>
    </lineage>
</organism>
<dbReference type="InterPro" id="IPR029760">
    <property type="entry name" value="GPX_CS"/>
</dbReference>
<protein>
    <recommendedName>
        <fullName evidence="4">Glutathione peroxidase</fullName>
    </recommendedName>
</protein>
<evidence type="ECO:0000256" key="2">
    <source>
        <dbReference type="ARBA" id="ARBA00022559"/>
    </source>
</evidence>
<dbReference type="EMBL" id="CP091511">
    <property type="protein sequence ID" value="UOO88461.1"/>
    <property type="molecule type" value="Genomic_DNA"/>
</dbReference>
<comment type="similarity">
    <text evidence="1 4">Belongs to the glutathione peroxidase family.</text>
</comment>
<name>A0ABY4DZC3_9NEIS</name>
<dbReference type="Proteomes" id="UP000832011">
    <property type="component" value="Chromosome"/>
</dbReference>
<dbReference type="PROSITE" id="PS00763">
    <property type="entry name" value="GLUTATHIONE_PEROXID_2"/>
    <property type="match status" value="1"/>
</dbReference>
<sequence>MSVYSHTLNSLTGESLALSQFQGQALLLFNSASHCGFTPQLAQFEYLQKQYACQGLQIIGFPCNQFKQQKPDSNQEISEFCQINYGVSFLMTEKIEVNGPHTHPLWRELKAARPGVLGTQRIKWNFTKFLVAPDGSIVKRAAPYTSPLKLINDIERLLSQIKP</sequence>
<dbReference type="PANTHER" id="PTHR11592">
    <property type="entry name" value="GLUTATHIONE PEROXIDASE"/>
    <property type="match status" value="1"/>
</dbReference>
<proteinExistence type="inferred from homology"/>
<dbReference type="RefSeq" id="WP_058357855.1">
    <property type="nucleotide sequence ID" value="NZ_CABKVG010000010.1"/>
</dbReference>